<dbReference type="Gene3D" id="3.30.565.10">
    <property type="entry name" value="Histidine kinase-like ATPase, C-terminal domain"/>
    <property type="match status" value="1"/>
</dbReference>
<dbReference type="PROSITE" id="PS50112">
    <property type="entry name" value="PAS"/>
    <property type="match status" value="1"/>
</dbReference>
<dbReference type="Gene3D" id="3.30.450.20">
    <property type="entry name" value="PAS domain"/>
    <property type="match status" value="1"/>
</dbReference>
<dbReference type="Pfam" id="PF02518">
    <property type="entry name" value="HATPase_c"/>
    <property type="match status" value="1"/>
</dbReference>
<reference evidence="13 14" key="1">
    <citation type="submission" date="2018-08" db="EMBL/GenBank/DDBJ databases">
        <title>Acidipila sp. 4G-K13, an acidobacterium isolated from forest soil.</title>
        <authorList>
            <person name="Gao Z.-H."/>
            <person name="Qiu L.-H."/>
        </authorList>
    </citation>
    <scope>NUCLEOTIDE SEQUENCE [LARGE SCALE GENOMIC DNA]</scope>
    <source>
        <strain evidence="13 14">4G-K13</strain>
    </source>
</reference>
<keyword evidence="8" id="KW-0902">Two-component regulatory system</keyword>
<dbReference type="SUPFAM" id="SSF55785">
    <property type="entry name" value="PYP-like sensor domain (PAS domain)"/>
    <property type="match status" value="1"/>
</dbReference>
<comment type="caution">
    <text evidence="13">The sequence shown here is derived from an EMBL/GenBank/DDBJ whole genome shotgun (WGS) entry which is preliminary data.</text>
</comment>
<dbReference type="InterPro" id="IPR005467">
    <property type="entry name" value="His_kinase_dom"/>
</dbReference>
<keyword evidence="5" id="KW-0547">Nucleotide-binding</keyword>
<dbReference type="Pfam" id="PF08448">
    <property type="entry name" value="PAS_4"/>
    <property type="match status" value="1"/>
</dbReference>
<dbReference type="InterPro" id="IPR000014">
    <property type="entry name" value="PAS"/>
</dbReference>
<keyword evidence="14" id="KW-1185">Reference proteome</keyword>
<evidence type="ECO:0000256" key="9">
    <source>
        <dbReference type="SAM" id="Phobius"/>
    </source>
</evidence>
<dbReference type="AlphaFoldDB" id="A0A372IU91"/>
<dbReference type="SMART" id="SM00387">
    <property type="entry name" value="HATPase_c"/>
    <property type="match status" value="1"/>
</dbReference>
<dbReference type="EMBL" id="QVQT01000001">
    <property type="protein sequence ID" value="RFU18486.1"/>
    <property type="molecule type" value="Genomic_DNA"/>
</dbReference>
<keyword evidence="3" id="KW-0597">Phosphoprotein</keyword>
<evidence type="ECO:0000256" key="6">
    <source>
        <dbReference type="ARBA" id="ARBA00022777"/>
    </source>
</evidence>
<evidence type="ECO:0000256" key="7">
    <source>
        <dbReference type="ARBA" id="ARBA00022840"/>
    </source>
</evidence>
<dbReference type="SMART" id="SM00086">
    <property type="entry name" value="PAC"/>
    <property type="match status" value="1"/>
</dbReference>
<evidence type="ECO:0000259" key="10">
    <source>
        <dbReference type="PROSITE" id="PS50109"/>
    </source>
</evidence>
<evidence type="ECO:0000259" key="11">
    <source>
        <dbReference type="PROSITE" id="PS50112"/>
    </source>
</evidence>
<evidence type="ECO:0000256" key="8">
    <source>
        <dbReference type="ARBA" id="ARBA00023012"/>
    </source>
</evidence>
<dbReference type="NCBIfam" id="TIGR00229">
    <property type="entry name" value="sensory_box"/>
    <property type="match status" value="1"/>
</dbReference>
<organism evidence="13 14">
    <name type="scientific">Paracidobacterium acidisoli</name>
    <dbReference type="NCBI Taxonomy" id="2303751"/>
    <lineage>
        <taxon>Bacteria</taxon>
        <taxon>Pseudomonadati</taxon>
        <taxon>Acidobacteriota</taxon>
        <taxon>Terriglobia</taxon>
        <taxon>Terriglobales</taxon>
        <taxon>Acidobacteriaceae</taxon>
        <taxon>Paracidobacterium</taxon>
    </lineage>
</organism>
<dbReference type="InterPro" id="IPR036890">
    <property type="entry name" value="HATPase_C_sf"/>
</dbReference>
<dbReference type="InterPro" id="IPR003661">
    <property type="entry name" value="HisK_dim/P_dom"/>
</dbReference>
<dbReference type="InterPro" id="IPR003594">
    <property type="entry name" value="HATPase_dom"/>
</dbReference>
<dbReference type="Proteomes" id="UP000264702">
    <property type="component" value="Unassembled WGS sequence"/>
</dbReference>
<accession>A0A372IU91</accession>
<feature type="domain" description="PAS" evidence="11">
    <location>
        <begin position="226"/>
        <end position="299"/>
    </location>
</feature>
<dbReference type="PROSITE" id="PS50109">
    <property type="entry name" value="HIS_KIN"/>
    <property type="match status" value="1"/>
</dbReference>
<dbReference type="GO" id="GO:0005524">
    <property type="term" value="F:ATP binding"/>
    <property type="evidence" value="ECO:0007669"/>
    <property type="project" value="UniProtKB-KW"/>
</dbReference>
<dbReference type="InterPro" id="IPR001610">
    <property type="entry name" value="PAC"/>
</dbReference>
<keyword evidence="4" id="KW-0808">Transferase</keyword>
<dbReference type="InterPro" id="IPR035965">
    <property type="entry name" value="PAS-like_dom_sf"/>
</dbReference>
<dbReference type="InterPro" id="IPR036097">
    <property type="entry name" value="HisK_dim/P_sf"/>
</dbReference>
<dbReference type="CDD" id="cd00130">
    <property type="entry name" value="PAS"/>
    <property type="match status" value="1"/>
</dbReference>
<dbReference type="InterPro" id="IPR013656">
    <property type="entry name" value="PAS_4"/>
</dbReference>
<dbReference type="Gene3D" id="1.10.287.130">
    <property type="match status" value="1"/>
</dbReference>
<keyword evidence="6" id="KW-0418">Kinase</keyword>
<keyword evidence="9" id="KW-1133">Transmembrane helix</keyword>
<feature type="domain" description="Histidine kinase" evidence="10">
    <location>
        <begin position="369"/>
        <end position="583"/>
    </location>
</feature>
<dbReference type="InterPro" id="IPR004358">
    <property type="entry name" value="Sig_transdc_His_kin-like_C"/>
</dbReference>
<dbReference type="CDD" id="cd00082">
    <property type="entry name" value="HisKA"/>
    <property type="match status" value="1"/>
</dbReference>
<evidence type="ECO:0000256" key="3">
    <source>
        <dbReference type="ARBA" id="ARBA00022553"/>
    </source>
</evidence>
<dbReference type="Pfam" id="PF00512">
    <property type="entry name" value="HisKA"/>
    <property type="match status" value="1"/>
</dbReference>
<evidence type="ECO:0000259" key="12">
    <source>
        <dbReference type="PROSITE" id="PS50113"/>
    </source>
</evidence>
<dbReference type="SUPFAM" id="SSF47384">
    <property type="entry name" value="Homodimeric domain of signal transducing histidine kinase"/>
    <property type="match status" value="1"/>
</dbReference>
<dbReference type="OrthoDB" id="9784397at2"/>
<comment type="catalytic activity">
    <reaction evidence="1">
        <text>ATP + protein L-histidine = ADP + protein N-phospho-L-histidine.</text>
        <dbReference type="EC" id="2.7.13.3"/>
    </reaction>
</comment>
<sequence length="596" mass="65858">MNLHEFRRILRETLFVPILTLLLLAGFVLGQIWNTDKAQMWLDHSDDITDQIQTLSVLVVDQETGLRGFQLTNDPVMLTPYHAAAPQIESAFSSLDRLIGSDAEQRAALVQVHDRYSLWLGFAEPILAGKAGAANDHDLNLRGKQLMDHLRSGLNDMRMIQEHQRRRRSALVHRREHEEFLAILISAILVGVFLGFFTRGRIRNMSRSYNRALEEADQRTEEAAESRQWFRTTLESIGDAVIACDIEGRVNFMNAIAETLTGWDVDDAQGEPLHEVFYIINETTRERCENPVEKVLRLRTVVGLANHTALISRDGAEYVIDDSAAPILDADGRLTGIVLVFRDVTEARRSEAALIASEKLAVAGRLAASIAHEIHNPLDSVANLHFLLSGESDAAKRAEYLKLAQQEVSRTMQISRTMLSLYREPNAPVQVDLSDLIDGVLLLLDRRLKQLGITVEKSTFASLHVEGFPAELRQVFTNIILNAAEAAGHDGRIHIHMEEAPAEELHGAGAIVEVTDSGPGISESASQKLFQPFYTTKGEDGTGLGLWVSMGIVQKHGGAIRIGNGSVNGLQGASIRVYLPSRTMASAATRSTPQLL</sequence>
<protein>
    <recommendedName>
        <fullName evidence="2">histidine kinase</fullName>
        <ecNumber evidence="2">2.7.13.3</ecNumber>
    </recommendedName>
</protein>
<evidence type="ECO:0000256" key="4">
    <source>
        <dbReference type="ARBA" id="ARBA00022679"/>
    </source>
</evidence>
<feature type="domain" description="PAC" evidence="12">
    <location>
        <begin position="304"/>
        <end position="356"/>
    </location>
</feature>
<dbReference type="SMART" id="SM00388">
    <property type="entry name" value="HisKA"/>
    <property type="match status" value="1"/>
</dbReference>
<keyword evidence="7" id="KW-0067">ATP-binding</keyword>
<dbReference type="InterPro" id="IPR007891">
    <property type="entry name" value="CHASE3"/>
</dbReference>
<dbReference type="CDD" id="cd19410">
    <property type="entry name" value="HK9-like_sensor"/>
    <property type="match status" value="1"/>
</dbReference>
<keyword evidence="9" id="KW-0472">Membrane</keyword>
<evidence type="ECO:0000313" key="14">
    <source>
        <dbReference type="Proteomes" id="UP000264702"/>
    </source>
</evidence>
<dbReference type="SMART" id="SM00091">
    <property type="entry name" value="PAS"/>
    <property type="match status" value="1"/>
</dbReference>
<dbReference type="GO" id="GO:0000155">
    <property type="term" value="F:phosphorelay sensor kinase activity"/>
    <property type="evidence" value="ECO:0007669"/>
    <property type="project" value="InterPro"/>
</dbReference>
<name>A0A372IU91_9BACT</name>
<keyword evidence="9" id="KW-0812">Transmembrane</keyword>
<dbReference type="SUPFAM" id="SSF55874">
    <property type="entry name" value="ATPase domain of HSP90 chaperone/DNA topoisomerase II/histidine kinase"/>
    <property type="match status" value="1"/>
</dbReference>
<evidence type="ECO:0000256" key="1">
    <source>
        <dbReference type="ARBA" id="ARBA00000085"/>
    </source>
</evidence>
<dbReference type="PANTHER" id="PTHR43065:SF10">
    <property type="entry name" value="PEROXIDE STRESS-ACTIVATED HISTIDINE KINASE MAK3"/>
    <property type="match status" value="1"/>
</dbReference>
<dbReference type="PROSITE" id="PS50113">
    <property type="entry name" value="PAC"/>
    <property type="match status" value="1"/>
</dbReference>
<dbReference type="EC" id="2.7.13.3" evidence="2"/>
<evidence type="ECO:0000256" key="2">
    <source>
        <dbReference type="ARBA" id="ARBA00012438"/>
    </source>
</evidence>
<dbReference type="PRINTS" id="PR00344">
    <property type="entry name" value="BCTRLSENSOR"/>
</dbReference>
<evidence type="ECO:0000313" key="13">
    <source>
        <dbReference type="EMBL" id="RFU18486.1"/>
    </source>
</evidence>
<dbReference type="InterPro" id="IPR000700">
    <property type="entry name" value="PAS-assoc_C"/>
</dbReference>
<dbReference type="RefSeq" id="WP_117297781.1">
    <property type="nucleotide sequence ID" value="NZ_QVQT02000001.1"/>
</dbReference>
<gene>
    <name evidence="13" type="ORF">D0Y96_02720</name>
</gene>
<dbReference type="Pfam" id="PF05227">
    <property type="entry name" value="CHASE3"/>
    <property type="match status" value="1"/>
</dbReference>
<proteinExistence type="predicted"/>
<dbReference type="PANTHER" id="PTHR43065">
    <property type="entry name" value="SENSOR HISTIDINE KINASE"/>
    <property type="match status" value="1"/>
</dbReference>
<evidence type="ECO:0000256" key="5">
    <source>
        <dbReference type="ARBA" id="ARBA00022741"/>
    </source>
</evidence>
<feature type="transmembrane region" description="Helical" evidence="9">
    <location>
        <begin position="180"/>
        <end position="198"/>
    </location>
</feature>